<keyword evidence="5" id="KW-1185">Reference proteome</keyword>
<evidence type="ECO:0000256" key="2">
    <source>
        <dbReference type="SAM" id="SignalP"/>
    </source>
</evidence>
<dbReference type="SMART" id="SM00245">
    <property type="entry name" value="TSPc"/>
    <property type="match status" value="1"/>
</dbReference>
<keyword evidence="2" id="KW-0732">Signal</keyword>
<proteinExistence type="predicted"/>
<feature type="chain" id="PRO_5045432121" evidence="2">
    <location>
        <begin position="22"/>
        <end position="503"/>
    </location>
</feature>
<dbReference type="InterPro" id="IPR005151">
    <property type="entry name" value="Tail-specific_protease"/>
</dbReference>
<dbReference type="Pfam" id="PF03572">
    <property type="entry name" value="Peptidase_S41"/>
    <property type="match status" value="1"/>
</dbReference>
<feature type="region of interest" description="Disordered" evidence="1">
    <location>
        <begin position="224"/>
        <end position="248"/>
    </location>
</feature>
<dbReference type="RefSeq" id="WP_345258325.1">
    <property type="nucleotide sequence ID" value="NZ_BAABGY010000019.1"/>
</dbReference>
<gene>
    <name evidence="4" type="ORF">GCM10023184_45480</name>
</gene>
<evidence type="ECO:0000313" key="4">
    <source>
        <dbReference type="EMBL" id="GAA4344327.1"/>
    </source>
</evidence>
<organism evidence="4 5">
    <name type="scientific">Flaviaesturariibacter amylovorans</name>
    <dbReference type="NCBI Taxonomy" id="1084520"/>
    <lineage>
        <taxon>Bacteria</taxon>
        <taxon>Pseudomonadati</taxon>
        <taxon>Bacteroidota</taxon>
        <taxon>Chitinophagia</taxon>
        <taxon>Chitinophagales</taxon>
        <taxon>Chitinophagaceae</taxon>
        <taxon>Flaviaestuariibacter</taxon>
    </lineage>
</organism>
<feature type="signal peptide" evidence="2">
    <location>
        <begin position="1"/>
        <end position="21"/>
    </location>
</feature>
<comment type="caution">
    <text evidence="4">The sequence shown here is derived from an EMBL/GenBank/DDBJ whole genome shotgun (WGS) entry which is preliminary data.</text>
</comment>
<dbReference type="Gene3D" id="3.90.226.10">
    <property type="entry name" value="2-enoyl-CoA Hydratase, Chain A, domain 1"/>
    <property type="match status" value="1"/>
</dbReference>
<dbReference type="InterPro" id="IPR029045">
    <property type="entry name" value="ClpP/crotonase-like_dom_sf"/>
</dbReference>
<dbReference type="Proteomes" id="UP001501725">
    <property type="component" value="Unassembled WGS sequence"/>
</dbReference>
<dbReference type="EMBL" id="BAABGY010000019">
    <property type="protein sequence ID" value="GAA4344327.1"/>
    <property type="molecule type" value="Genomic_DNA"/>
</dbReference>
<protein>
    <submittedName>
        <fullName evidence="4">S41 family peptidase</fullName>
    </submittedName>
</protein>
<dbReference type="PANTHER" id="PTHR32060:SF22">
    <property type="entry name" value="CARBOXYL-TERMINAL-PROCESSING PEPTIDASE 3, CHLOROPLASTIC"/>
    <property type="match status" value="1"/>
</dbReference>
<feature type="compositionally biased region" description="Basic and acidic residues" evidence="1">
    <location>
        <begin position="224"/>
        <end position="244"/>
    </location>
</feature>
<evidence type="ECO:0000256" key="1">
    <source>
        <dbReference type="SAM" id="MobiDB-lite"/>
    </source>
</evidence>
<accession>A0ABP8HTX2</accession>
<dbReference type="PROSITE" id="PS51257">
    <property type="entry name" value="PROKAR_LIPOPROTEIN"/>
    <property type="match status" value="1"/>
</dbReference>
<evidence type="ECO:0000313" key="5">
    <source>
        <dbReference type="Proteomes" id="UP001501725"/>
    </source>
</evidence>
<evidence type="ECO:0000259" key="3">
    <source>
        <dbReference type="SMART" id="SM00245"/>
    </source>
</evidence>
<sequence length="503" mass="57321">MPNARACALWGLIGMLLCSCAARKEFVAGKKYAPETLRADYRVFRAVLEDSHPGLYWYTPRDSMDAYFRKGYDMITDSLTETRFRAVLSYVLAQVHCGHTSVRPSRAYARSVGGGISFPVNMKFWPDTALVTSNTRDSVLPRGSLITAIDGRPMNRIVDSLFQYLSGDGWNRTHLYQTLSNRGGFGAAFIPVFGYKPRYQVSFIDTLGVPRTASVNLFLPARDSARGADPERPRTRTRERGPSRRERRKLMRDFNRSLRIDAATQTAYMDLATFTKGYGLRGFFRRSFRQLKKEGVPHLVIDLRSNGGGSVTNSNLLTKYIASKPFKIADTLYAVQRNSRLRDYQAHGFWNNLFLHFMTRREKDGNYHFKYFERHYFKPRKRWHYDGQVYVLTGGNTFSAATLFAGTVRGQDNVTVVGEETGGGAYGNNAWLIPDVTLPNTGVRFRLPLFRLVIDRTQRKGYGVFPEVYAGPTMPAIRAGRDFKLEVVKEMIRKRLDTMARKP</sequence>
<dbReference type="SUPFAM" id="SSF52096">
    <property type="entry name" value="ClpP/crotonase"/>
    <property type="match status" value="1"/>
</dbReference>
<feature type="domain" description="Tail specific protease" evidence="3">
    <location>
        <begin position="243"/>
        <end position="471"/>
    </location>
</feature>
<dbReference type="PANTHER" id="PTHR32060">
    <property type="entry name" value="TAIL-SPECIFIC PROTEASE"/>
    <property type="match status" value="1"/>
</dbReference>
<name>A0ABP8HTX2_9BACT</name>
<reference evidence="5" key="1">
    <citation type="journal article" date="2019" name="Int. J. Syst. Evol. Microbiol.">
        <title>The Global Catalogue of Microorganisms (GCM) 10K type strain sequencing project: providing services to taxonomists for standard genome sequencing and annotation.</title>
        <authorList>
            <consortium name="The Broad Institute Genomics Platform"/>
            <consortium name="The Broad Institute Genome Sequencing Center for Infectious Disease"/>
            <person name="Wu L."/>
            <person name="Ma J."/>
        </authorList>
    </citation>
    <scope>NUCLEOTIDE SEQUENCE [LARGE SCALE GENOMIC DNA]</scope>
    <source>
        <strain evidence="5">JCM 17919</strain>
    </source>
</reference>